<reference evidence="1 2" key="1">
    <citation type="submission" date="2019-09" db="EMBL/GenBank/DDBJ databases">
        <title>Taxonomy of Antarctic Massilia spp.: description of Massilia rubra sp. nov., Massilia aquatica sp. nov., Massilia mucilaginosa sp. nov., Massilia frigida sp. nov. isolated from streams, lakes and regoliths.</title>
        <authorList>
            <person name="Holochova P."/>
            <person name="Sedlacek I."/>
            <person name="Kralova S."/>
            <person name="Maslanova I."/>
            <person name="Busse H.-J."/>
            <person name="Stankova E."/>
            <person name="Vrbovska V."/>
            <person name="Kovarovic V."/>
            <person name="Bartak M."/>
            <person name="Svec P."/>
            <person name="Pantucek R."/>
        </authorList>
    </citation>
    <scope>NUCLEOTIDE SEQUENCE [LARGE SCALE GENOMIC DNA]</scope>
    <source>
        <strain evidence="1 2">CCM 8692</strain>
    </source>
</reference>
<proteinExistence type="predicted"/>
<sequence length="60" mass="6739">MNDRAQTVEQAIVACFEKVLAAFGSSFALMYFGPEWFYTDDDGRDPPPPVAPVPHDNRLH</sequence>
<evidence type="ECO:0000313" key="1">
    <source>
        <dbReference type="EMBL" id="NHZ33352.1"/>
    </source>
</evidence>
<keyword evidence="2" id="KW-1185">Reference proteome</keyword>
<dbReference type="RefSeq" id="WP_167222941.1">
    <property type="nucleotide sequence ID" value="NZ_VUYU01000004.1"/>
</dbReference>
<dbReference type="Proteomes" id="UP000785613">
    <property type="component" value="Unassembled WGS sequence"/>
</dbReference>
<name>A0ABX0LN76_9BURK</name>
<comment type="caution">
    <text evidence="1">The sequence shown here is derived from an EMBL/GenBank/DDBJ whole genome shotgun (WGS) entry which is preliminary data.</text>
</comment>
<protein>
    <submittedName>
        <fullName evidence="1">Uncharacterized protein</fullName>
    </submittedName>
</protein>
<dbReference type="EMBL" id="VUYU01000004">
    <property type="protein sequence ID" value="NHZ33352.1"/>
    <property type="molecule type" value="Genomic_DNA"/>
</dbReference>
<gene>
    <name evidence="1" type="ORF">F0185_07080</name>
</gene>
<evidence type="ECO:0000313" key="2">
    <source>
        <dbReference type="Proteomes" id="UP000785613"/>
    </source>
</evidence>
<organism evidence="1 2">
    <name type="scientific">Massilia rubra</name>
    <dbReference type="NCBI Taxonomy" id="2607910"/>
    <lineage>
        <taxon>Bacteria</taxon>
        <taxon>Pseudomonadati</taxon>
        <taxon>Pseudomonadota</taxon>
        <taxon>Betaproteobacteria</taxon>
        <taxon>Burkholderiales</taxon>
        <taxon>Oxalobacteraceae</taxon>
        <taxon>Telluria group</taxon>
        <taxon>Massilia</taxon>
    </lineage>
</organism>
<accession>A0ABX0LN76</accession>